<gene>
    <name evidence="1" type="ORF">D9611_009456</name>
</gene>
<evidence type="ECO:0008006" key="3">
    <source>
        <dbReference type="Google" id="ProtNLM"/>
    </source>
</evidence>
<evidence type="ECO:0000313" key="1">
    <source>
        <dbReference type="EMBL" id="KAF5311718.1"/>
    </source>
</evidence>
<keyword evidence="2" id="KW-1185">Reference proteome</keyword>
<dbReference type="Proteomes" id="UP000541558">
    <property type="component" value="Unassembled WGS sequence"/>
</dbReference>
<sequence>MPVIEITSFEASEALLVNPSLYSMVLDIVSTAEGFISAYGGLQVEDRKTAYLSLTWESMECYKRAVANPRYPEMATKLSAAIVGNPDTLDYNFVEFRKDHTPSFDAPVTELCTMQLREGRKAEELEAVLEPMHNVIAAAGFSGFHPPPTYGDFVGKSGLFLVTSGWDSAKDHHAARNNTTKPWVDKIHETVEVVSLVHVDFHKCT</sequence>
<evidence type="ECO:0000313" key="2">
    <source>
        <dbReference type="Proteomes" id="UP000541558"/>
    </source>
</evidence>
<dbReference type="AlphaFoldDB" id="A0A8H5AVP7"/>
<comment type="caution">
    <text evidence="1">The sequence shown here is derived from an EMBL/GenBank/DDBJ whole genome shotgun (WGS) entry which is preliminary data.</text>
</comment>
<dbReference type="Gene3D" id="3.30.70.100">
    <property type="match status" value="2"/>
</dbReference>
<organism evidence="1 2">
    <name type="scientific">Ephemerocybe angulata</name>
    <dbReference type="NCBI Taxonomy" id="980116"/>
    <lineage>
        <taxon>Eukaryota</taxon>
        <taxon>Fungi</taxon>
        <taxon>Dikarya</taxon>
        <taxon>Basidiomycota</taxon>
        <taxon>Agaricomycotina</taxon>
        <taxon>Agaricomycetes</taxon>
        <taxon>Agaricomycetidae</taxon>
        <taxon>Agaricales</taxon>
        <taxon>Agaricineae</taxon>
        <taxon>Psathyrellaceae</taxon>
        <taxon>Ephemerocybe</taxon>
    </lineage>
</organism>
<dbReference type="OrthoDB" id="3830579at2759"/>
<name>A0A8H5AVP7_9AGAR</name>
<protein>
    <recommendedName>
        <fullName evidence="3">ABM domain-containing protein</fullName>
    </recommendedName>
</protein>
<reference evidence="1 2" key="1">
    <citation type="journal article" date="2020" name="ISME J.">
        <title>Uncovering the hidden diversity of litter-decomposition mechanisms in mushroom-forming fungi.</title>
        <authorList>
            <person name="Floudas D."/>
            <person name="Bentzer J."/>
            <person name="Ahren D."/>
            <person name="Johansson T."/>
            <person name="Persson P."/>
            <person name="Tunlid A."/>
        </authorList>
    </citation>
    <scope>NUCLEOTIDE SEQUENCE [LARGE SCALE GENOMIC DNA]</scope>
    <source>
        <strain evidence="1 2">CBS 175.51</strain>
    </source>
</reference>
<dbReference type="EMBL" id="JAACJK010000225">
    <property type="protein sequence ID" value="KAF5311718.1"/>
    <property type="molecule type" value="Genomic_DNA"/>
</dbReference>
<accession>A0A8H5AVP7</accession>
<proteinExistence type="predicted"/>